<evidence type="ECO:0000313" key="2">
    <source>
        <dbReference type="Proteomes" id="UP000034445"/>
    </source>
</evidence>
<protein>
    <submittedName>
        <fullName evidence="1">Uncharacterized protein</fullName>
    </submittedName>
</protein>
<accession>A0A0G1XHH6</accession>
<dbReference type="Proteomes" id="UP000034445">
    <property type="component" value="Unassembled WGS sequence"/>
</dbReference>
<dbReference type="EMBL" id="LCRF01000043">
    <property type="protein sequence ID" value="KKW30365.1"/>
    <property type="molecule type" value="Genomic_DNA"/>
</dbReference>
<comment type="caution">
    <text evidence="1">The sequence shown here is derived from an EMBL/GenBank/DDBJ whole genome shotgun (WGS) entry which is preliminary data.</text>
</comment>
<name>A0A0G1XHH6_9BACT</name>
<organism evidence="1 2">
    <name type="scientific">Candidatus Kaiserbacteria bacterium GW2011_GWC2_52_8b</name>
    <dbReference type="NCBI Taxonomy" id="1618676"/>
    <lineage>
        <taxon>Bacteria</taxon>
        <taxon>Candidatus Kaiseribacteriota</taxon>
    </lineage>
</organism>
<proteinExistence type="predicted"/>
<reference evidence="1 2" key="1">
    <citation type="journal article" date="2015" name="Nature">
        <title>rRNA introns, odd ribosomes, and small enigmatic genomes across a large radiation of phyla.</title>
        <authorList>
            <person name="Brown C.T."/>
            <person name="Hug L.A."/>
            <person name="Thomas B.C."/>
            <person name="Sharon I."/>
            <person name="Castelle C.J."/>
            <person name="Singh A."/>
            <person name="Wilkins M.J."/>
            <person name="Williams K.H."/>
            <person name="Banfield J.F."/>
        </authorList>
    </citation>
    <scope>NUCLEOTIDE SEQUENCE [LARGE SCALE GENOMIC DNA]</scope>
</reference>
<gene>
    <name evidence="1" type="ORF">UY74_C0043G0009</name>
</gene>
<evidence type="ECO:0000313" key="1">
    <source>
        <dbReference type="EMBL" id="KKW30365.1"/>
    </source>
</evidence>
<dbReference type="AlphaFoldDB" id="A0A0G1XHH6"/>
<sequence>MTVIAFTGRLNPDEVERFTKYVTDHICGELHVAGSGTERPTPKSAVHYYFDLASEKCMETRMYFSVEEVREILAKH</sequence>